<reference evidence="1 2" key="1">
    <citation type="journal article" date="2018" name="Mol. Biol. Evol.">
        <title>Broad Genomic Sampling Reveals a Smut Pathogenic Ancestry of the Fungal Clade Ustilaginomycotina.</title>
        <authorList>
            <person name="Kijpornyongpan T."/>
            <person name="Mondo S.J."/>
            <person name="Barry K."/>
            <person name="Sandor L."/>
            <person name="Lee J."/>
            <person name="Lipzen A."/>
            <person name="Pangilinan J."/>
            <person name="LaButti K."/>
            <person name="Hainaut M."/>
            <person name="Henrissat B."/>
            <person name="Grigoriev I.V."/>
            <person name="Spatafora J.W."/>
            <person name="Aime M.C."/>
        </authorList>
    </citation>
    <scope>NUCLEOTIDE SEQUENCE [LARGE SCALE GENOMIC DNA]</scope>
    <source>
        <strain evidence="1 2">MCA 4718</strain>
    </source>
</reference>
<dbReference type="GeneID" id="37017050"/>
<dbReference type="EMBL" id="KZ819332">
    <property type="protein sequence ID" value="PWN19199.1"/>
    <property type="molecule type" value="Genomic_DNA"/>
</dbReference>
<gene>
    <name evidence="1" type="ORF">BCV69DRAFT_47621</name>
</gene>
<protein>
    <submittedName>
        <fullName evidence="1">Uncharacterized protein</fullName>
    </submittedName>
</protein>
<dbReference type="Proteomes" id="UP000245942">
    <property type="component" value="Unassembled WGS sequence"/>
</dbReference>
<sequence>MVQMKGFLRYCNEYNTVSNQAVGSTLSDLKVDRDIHSLFFCVPALRYMASAADRYLPASVQQASFSARSHTLLQSKPARESTQIHAWRGLAGMHDSRLIVRHGADGGTAFKLAQGEAAWFRGISRRPYESSMILWLIHARDQKTCRLHTFTLVPVMQDFWQASCRQEGIHDHALQGELLTLTLKSTI</sequence>
<keyword evidence="2" id="KW-1185">Reference proteome</keyword>
<name>A0A316U1D5_9BASI</name>
<proteinExistence type="predicted"/>
<dbReference type="AlphaFoldDB" id="A0A316U1D5"/>
<evidence type="ECO:0000313" key="1">
    <source>
        <dbReference type="EMBL" id="PWN19199.1"/>
    </source>
</evidence>
<accession>A0A316U1D5</accession>
<dbReference type="RefSeq" id="XP_025346359.1">
    <property type="nucleotide sequence ID" value="XM_025495316.1"/>
</dbReference>
<organism evidence="1 2">
    <name type="scientific">Pseudomicrostroma glucosiphilum</name>
    <dbReference type="NCBI Taxonomy" id="1684307"/>
    <lineage>
        <taxon>Eukaryota</taxon>
        <taxon>Fungi</taxon>
        <taxon>Dikarya</taxon>
        <taxon>Basidiomycota</taxon>
        <taxon>Ustilaginomycotina</taxon>
        <taxon>Exobasidiomycetes</taxon>
        <taxon>Microstromatales</taxon>
        <taxon>Microstromatales incertae sedis</taxon>
        <taxon>Pseudomicrostroma</taxon>
    </lineage>
</organism>
<evidence type="ECO:0000313" key="2">
    <source>
        <dbReference type="Proteomes" id="UP000245942"/>
    </source>
</evidence>